<accession>A0A0D7A4D5</accession>
<dbReference type="InterPro" id="IPR040185">
    <property type="entry name" value="Far11/STRP"/>
</dbReference>
<dbReference type="Proteomes" id="UP000054144">
    <property type="component" value="Unassembled WGS sequence"/>
</dbReference>
<evidence type="ECO:0000313" key="4">
    <source>
        <dbReference type="EMBL" id="KIY45857.1"/>
    </source>
</evidence>
<feature type="region of interest" description="Disordered" evidence="1">
    <location>
        <begin position="728"/>
        <end position="760"/>
    </location>
</feature>
<gene>
    <name evidence="4" type="ORF">FISHEDRAFT_66658</name>
</gene>
<dbReference type="PANTHER" id="PTHR13239:SF4">
    <property type="entry name" value="AT25231P"/>
    <property type="match status" value="1"/>
</dbReference>
<feature type="region of interest" description="Disordered" evidence="1">
    <location>
        <begin position="260"/>
        <end position="284"/>
    </location>
</feature>
<sequence>MPQAQENLKAWRGSFDGEWMKASLHQRTNYIELILESLEHHDVQVRFVNARRLSVSDEDMIRYNISVQDKADLAEEVTTEISVYLGMLYHLVEIFKGHDDFADELMSFEPPFPVYLIGVVSSLKDKATRNYPVKKMLLLCWKSLLACWGGMRDYIRVKKLARELAGLPSPTEEELPIKSSPLDIEIFHEEMSVKYPTFNPVQHPVPGSMPKNAIPSELSTKLSQAYDPIPIRHHYHHEESENSGSTGSQFQAQNANMQYRHPQAPTPAPSPPPAPKAKKQQYQTDQTRPFLFPFSRYDKNGRLVPFAIDEADKLYNKHTYISLSLWQMAKTRAECMAAESGLDHLPGSAPPRTTAAATDAETLAPLPDVALLDEKIAEADRIYESTDTPSERRKMKEMKEDLMRLKRVEQIYSAMLPILQPWILVLLKLLLAAVSANNSGSQQVPSAPLFQGVASPPQEQPTTPATLDEIDVVRHREITSKAVAAILLLTLKWFKVSHVMKFHQLGQQLLDTNCLLLILKIFGLQDVTSFVISKADSSENNFFRYCQLHLSKNPQRMRPEDEMLRPPRRTITKTRILPNGDKLEEEVDMVSDFSWRNFFADINFAKIMQKLSKHRSHRIWMLVQYKSSAVLKRILRVQHPLLQLHILKLIKSQVPFCGRKWRQSNMKVITSIYLNIRPTLRDEWLTGSEAEDASDAQACFVRIIARSLCKSKRCGIWSSFRYGPLPSHPPPGGAHRRSGSLSTSMDGFHPGLEPPIRPMGTPNMVEADVFPPLRSRAADSSFLPYITEDIAFEEEYEEYLSDLGWSEPPTSGEDASTTGTSAWSRLPTFATHMVDEISDSESIVSIGDLGDDTRLNANQDDHEDENRNNWEHMSPKTMAALPKSPARSPGRHRSSDSGLRPVLPFGLDDDIVIVDDEDDDVPELGPSPREQTGGPLAAGAGVDEVEYAYGYVVCANESELS</sequence>
<evidence type="ECO:0000313" key="5">
    <source>
        <dbReference type="Proteomes" id="UP000054144"/>
    </source>
</evidence>
<evidence type="ECO:0000259" key="3">
    <source>
        <dbReference type="SMART" id="SM01293"/>
    </source>
</evidence>
<name>A0A0D7A4D5_9AGAR</name>
<feature type="compositionally biased region" description="Pro residues" evidence="1">
    <location>
        <begin position="264"/>
        <end position="275"/>
    </location>
</feature>
<dbReference type="GO" id="GO:0005829">
    <property type="term" value="C:cytosol"/>
    <property type="evidence" value="ECO:0007669"/>
    <property type="project" value="TreeGrafter"/>
</dbReference>
<feature type="region of interest" description="Disordered" evidence="1">
    <location>
        <begin position="916"/>
        <end position="938"/>
    </location>
</feature>
<dbReference type="EMBL" id="KN882045">
    <property type="protein sequence ID" value="KIY45857.1"/>
    <property type="molecule type" value="Genomic_DNA"/>
</dbReference>
<feature type="region of interest" description="Disordered" evidence="1">
    <location>
        <begin position="850"/>
        <end position="903"/>
    </location>
</feature>
<dbReference type="AlphaFoldDB" id="A0A0D7A4D5"/>
<feature type="region of interest" description="Disordered" evidence="1">
    <location>
        <begin position="801"/>
        <end position="822"/>
    </location>
</feature>
<feature type="domain" description="Far11/STRP N-terminal" evidence="2">
    <location>
        <begin position="5"/>
        <end position="212"/>
    </location>
</feature>
<dbReference type="InterPro" id="IPR012486">
    <property type="entry name" value="Far11/STRP_N"/>
</dbReference>
<dbReference type="InterPro" id="IPR021819">
    <property type="entry name" value="Far11/STRP_C"/>
</dbReference>
<keyword evidence="5" id="KW-1185">Reference proteome</keyword>
<dbReference type="Pfam" id="PF11882">
    <property type="entry name" value="DUF3402"/>
    <property type="match status" value="1"/>
</dbReference>
<evidence type="ECO:0000259" key="2">
    <source>
        <dbReference type="SMART" id="SM01292"/>
    </source>
</evidence>
<dbReference type="GO" id="GO:0007010">
    <property type="term" value="P:cytoskeleton organization"/>
    <property type="evidence" value="ECO:0007669"/>
    <property type="project" value="TreeGrafter"/>
</dbReference>
<protein>
    <recommendedName>
        <fullName evidence="6">N1221-domain-containing protein</fullName>
    </recommendedName>
</protein>
<feature type="compositionally biased region" description="Basic and acidic residues" evidence="1">
    <location>
        <begin position="864"/>
        <end position="874"/>
    </location>
</feature>
<proteinExistence type="predicted"/>
<dbReference type="PANTHER" id="PTHR13239">
    <property type="entry name" value="PROTEIN REQUIRED FOR HYPHAL ANASTOMOSIS HAM-2"/>
    <property type="match status" value="1"/>
</dbReference>
<reference evidence="4 5" key="1">
    <citation type="journal article" date="2015" name="Fungal Genet. Biol.">
        <title>Evolution of novel wood decay mechanisms in Agaricales revealed by the genome sequences of Fistulina hepatica and Cylindrobasidium torrendii.</title>
        <authorList>
            <person name="Floudas D."/>
            <person name="Held B.W."/>
            <person name="Riley R."/>
            <person name="Nagy L.G."/>
            <person name="Koehler G."/>
            <person name="Ransdell A.S."/>
            <person name="Younus H."/>
            <person name="Chow J."/>
            <person name="Chiniquy J."/>
            <person name="Lipzen A."/>
            <person name="Tritt A."/>
            <person name="Sun H."/>
            <person name="Haridas S."/>
            <person name="LaButti K."/>
            <person name="Ohm R.A."/>
            <person name="Kues U."/>
            <person name="Blanchette R.A."/>
            <person name="Grigoriev I.V."/>
            <person name="Minto R.E."/>
            <person name="Hibbett D.S."/>
        </authorList>
    </citation>
    <scope>NUCLEOTIDE SEQUENCE [LARGE SCALE GENOMIC DNA]</scope>
    <source>
        <strain evidence="4 5">ATCC 64428</strain>
    </source>
</reference>
<evidence type="ECO:0008006" key="6">
    <source>
        <dbReference type="Google" id="ProtNLM"/>
    </source>
</evidence>
<dbReference type="Pfam" id="PF07923">
    <property type="entry name" value="N1221"/>
    <property type="match status" value="1"/>
</dbReference>
<organism evidence="4 5">
    <name type="scientific">Fistulina hepatica ATCC 64428</name>
    <dbReference type="NCBI Taxonomy" id="1128425"/>
    <lineage>
        <taxon>Eukaryota</taxon>
        <taxon>Fungi</taxon>
        <taxon>Dikarya</taxon>
        <taxon>Basidiomycota</taxon>
        <taxon>Agaricomycotina</taxon>
        <taxon>Agaricomycetes</taxon>
        <taxon>Agaricomycetidae</taxon>
        <taxon>Agaricales</taxon>
        <taxon>Fistulinaceae</taxon>
        <taxon>Fistulina</taxon>
    </lineage>
</organism>
<feature type="compositionally biased region" description="Polar residues" evidence="1">
    <location>
        <begin position="813"/>
        <end position="822"/>
    </location>
</feature>
<dbReference type="SMART" id="SM01293">
    <property type="entry name" value="DUF3402"/>
    <property type="match status" value="1"/>
</dbReference>
<dbReference type="SMART" id="SM01292">
    <property type="entry name" value="N1221"/>
    <property type="match status" value="1"/>
</dbReference>
<dbReference type="OrthoDB" id="18234at2759"/>
<feature type="domain" description="Far11/STRP C-terminal" evidence="3">
    <location>
        <begin position="305"/>
        <end position="796"/>
    </location>
</feature>
<evidence type="ECO:0000256" key="1">
    <source>
        <dbReference type="SAM" id="MobiDB-lite"/>
    </source>
</evidence>